<dbReference type="Pfam" id="PF25989">
    <property type="entry name" value="YknX_C"/>
    <property type="match status" value="1"/>
</dbReference>
<accession>A0ABS6N4S6</accession>
<feature type="domain" description="YknX-like C-terminal permuted SH3-like" evidence="4">
    <location>
        <begin position="331"/>
        <end position="396"/>
    </location>
</feature>
<keyword evidence="6" id="KW-1185">Reference proteome</keyword>
<dbReference type="Proteomes" id="UP001166293">
    <property type="component" value="Unassembled WGS sequence"/>
</dbReference>
<comment type="caution">
    <text evidence="5">The sequence shown here is derived from an EMBL/GenBank/DDBJ whole genome shotgun (WGS) entry which is preliminary data.</text>
</comment>
<evidence type="ECO:0000313" key="6">
    <source>
        <dbReference type="Proteomes" id="UP001166293"/>
    </source>
</evidence>
<evidence type="ECO:0000256" key="1">
    <source>
        <dbReference type="ARBA" id="ARBA00004196"/>
    </source>
</evidence>
<evidence type="ECO:0000256" key="2">
    <source>
        <dbReference type="ARBA" id="ARBA00023054"/>
    </source>
</evidence>
<reference evidence="5" key="1">
    <citation type="submission" date="2021-06" db="EMBL/GenBank/DDBJ databases">
        <title>Thalassococcus sp. CAU 1522 isolated from sea sand, Republic of Korea.</title>
        <authorList>
            <person name="Kim W."/>
        </authorList>
    </citation>
    <scope>NUCLEOTIDE SEQUENCE</scope>
    <source>
        <strain evidence="5">CAU 1522</strain>
    </source>
</reference>
<dbReference type="RefSeq" id="WP_217776536.1">
    <property type="nucleotide sequence ID" value="NZ_JAHRWL010000001.1"/>
</dbReference>
<gene>
    <name evidence="5" type="ORF">KUH32_02765</name>
</gene>
<dbReference type="PANTHER" id="PTHR32347:SF29">
    <property type="entry name" value="UPF0194 MEMBRANE PROTEIN YBHG"/>
    <property type="match status" value="1"/>
</dbReference>
<keyword evidence="2 3" id="KW-0175">Coiled coil</keyword>
<protein>
    <submittedName>
        <fullName evidence="5">HlyD family efflux transporter periplasmic adaptor subunit</fullName>
    </submittedName>
</protein>
<proteinExistence type="predicted"/>
<feature type="coiled-coil region" evidence="3">
    <location>
        <begin position="103"/>
        <end position="130"/>
    </location>
</feature>
<evidence type="ECO:0000256" key="3">
    <source>
        <dbReference type="SAM" id="Coils"/>
    </source>
</evidence>
<sequence>MAFPTRTILLSAIGLALVGGLAVTAFRTDPVPVDLATLERGPLSVTVNAEGKTRIREIYEVAAPIAGTVLRLPVKAGDPVLSGKTVVAQVEPVTSPLLDARSQAQAEAALHEAEASVRFAEAELARTQADAAYARTQLDRTTKLVDSGTVSLTQLETASQQNAIAEAAAESAAARLEMSRAALERARAMLVLPEPTDTDRSCCLAVLAPADGVVVSVTSASERPVPLGAPLMQIGDPTDLEIVVDLLSSEATRLEPGAAAKIERWGGDTALDARLRLIEPAARTVVSALGIEEQRVDAVLDFVSPRAEWAGLGEAYAVYVRIEEWRTDDALLIPLSAVFRRDGNWFTFLFQDGYAREVPLELGRRDGRFAEVLSGVEAGAQVILHPPDTIADGVLVAERELL</sequence>
<dbReference type="InterPro" id="IPR050465">
    <property type="entry name" value="UPF0194_transport"/>
</dbReference>
<dbReference type="PANTHER" id="PTHR32347">
    <property type="entry name" value="EFFLUX SYSTEM COMPONENT YKNX-RELATED"/>
    <property type="match status" value="1"/>
</dbReference>
<dbReference type="InterPro" id="IPR058637">
    <property type="entry name" value="YknX-like_C"/>
</dbReference>
<name>A0ABS6N4S6_9RHOB</name>
<organism evidence="5 6">
    <name type="scientific">Thalassococcus arenae</name>
    <dbReference type="NCBI Taxonomy" id="2851652"/>
    <lineage>
        <taxon>Bacteria</taxon>
        <taxon>Pseudomonadati</taxon>
        <taxon>Pseudomonadota</taxon>
        <taxon>Alphaproteobacteria</taxon>
        <taxon>Rhodobacterales</taxon>
        <taxon>Roseobacteraceae</taxon>
        <taxon>Thalassococcus</taxon>
    </lineage>
</organism>
<dbReference type="EMBL" id="JAHRWL010000001">
    <property type="protein sequence ID" value="MBV2358682.1"/>
    <property type="molecule type" value="Genomic_DNA"/>
</dbReference>
<comment type="subcellular location">
    <subcellularLocation>
        <location evidence="1">Cell envelope</location>
    </subcellularLocation>
</comment>
<evidence type="ECO:0000259" key="4">
    <source>
        <dbReference type="Pfam" id="PF25989"/>
    </source>
</evidence>
<evidence type="ECO:0000313" key="5">
    <source>
        <dbReference type="EMBL" id="MBV2358682.1"/>
    </source>
</evidence>